<keyword evidence="1" id="KW-0472">Membrane</keyword>
<organism evidence="2">
    <name type="scientific">viral metagenome</name>
    <dbReference type="NCBI Taxonomy" id="1070528"/>
    <lineage>
        <taxon>unclassified sequences</taxon>
        <taxon>metagenomes</taxon>
        <taxon>organismal metagenomes</taxon>
    </lineage>
</organism>
<dbReference type="AlphaFoldDB" id="A0A6C0H172"/>
<reference evidence="2" key="1">
    <citation type="journal article" date="2020" name="Nature">
        <title>Giant virus diversity and host interactions through global metagenomics.</title>
        <authorList>
            <person name="Schulz F."/>
            <person name="Roux S."/>
            <person name="Paez-Espino D."/>
            <person name="Jungbluth S."/>
            <person name="Walsh D.A."/>
            <person name="Denef V.J."/>
            <person name="McMahon K.D."/>
            <person name="Konstantinidis K.T."/>
            <person name="Eloe-Fadrosh E.A."/>
            <person name="Kyrpides N.C."/>
            <person name="Woyke T."/>
        </authorList>
    </citation>
    <scope>NUCLEOTIDE SEQUENCE</scope>
    <source>
        <strain evidence="2">GVMAG-M-3300023179-59</strain>
    </source>
</reference>
<evidence type="ECO:0000256" key="1">
    <source>
        <dbReference type="SAM" id="Phobius"/>
    </source>
</evidence>
<proteinExistence type="predicted"/>
<keyword evidence="1" id="KW-1133">Transmembrane helix</keyword>
<keyword evidence="1" id="KW-0812">Transmembrane</keyword>
<name>A0A6C0H172_9ZZZZ</name>
<accession>A0A6C0H172</accession>
<protein>
    <submittedName>
        <fullName evidence="2">Uncharacterized protein</fullName>
    </submittedName>
</protein>
<feature type="transmembrane region" description="Helical" evidence="1">
    <location>
        <begin position="12"/>
        <end position="34"/>
    </location>
</feature>
<dbReference type="EMBL" id="MN739849">
    <property type="protein sequence ID" value="QHT74291.1"/>
    <property type="molecule type" value="Genomic_DNA"/>
</dbReference>
<sequence>MDTVYERIEYNTKVLICGLICLCVYVIFSVYFIGYSYNQAFLVYNQKLDAILEKISLSKSTDSRKTIDITTKNDSSDTVFATL</sequence>
<evidence type="ECO:0000313" key="2">
    <source>
        <dbReference type="EMBL" id="QHT74291.1"/>
    </source>
</evidence>